<dbReference type="OrthoDB" id="3556355at2"/>
<evidence type="ECO:0000313" key="2">
    <source>
        <dbReference type="Proteomes" id="UP000319769"/>
    </source>
</evidence>
<dbReference type="RefSeq" id="WP_144745716.1">
    <property type="nucleotide sequence ID" value="NZ_VMNW02000004.1"/>
</dbReference>
<gene>
    <name evidence="1" type="ORF">FPZ12_004765</name>
</gene>
<comment type="caution">
    <text evidence="1">The sequence shown here is derived from an EMBL/GenBank/DDBJ whole genome shotgun (WGS) entry which is preliminary data.</text>
</comment>
<dbReference type="EMBL" id="VMNW02000004">
    <property type="protein sequence ID" value="KAA9165799.1"/>
    <property type="molecule type" value="Genomic_DNA"/>
</dbReference>
<keyword evidence="2" id="KW-1185">Reference proteome</keyword>
<organism evidence="1 2">
    <name type="scientific">Amycolatopsis acidicola</name>
    <dbReference type="NCBI Taxonomy" id="2596893"/>
    <lineage>
        <taxon>Bacteria</taxon>
        <taxon>Bacillati</taxon>
        <taxon>Actinomycetota</taxon>
        <taxon>Actinomycetes</taxon>
        <taxon>Pseudonocardiales</taxon>
        <taxon>Pseudonocardiaceae</taxon>
        <taxon>Amycolatopsis</taxon>
    </lineage>
</organism>
<reference evidence="1" key="1">
    <citation type="submission" date="2019-09" db="EMBL/GenBank/DDBJ databases">
        <authorList>
            <person name="Teo W.F.A."/>
            <person name="Duangmal K."/>
        </authorList>
    </citation>
    <scope>NUCLEOTIDE SEQUENCE [LARGE SCALE GENOMIC DNA]</scope>
    <source>
        <strain evidence="1">K81G1</strain>
    </source>
</reference>
<sequence length="107" mass="12603">MERPADARVMQPPLRVWIKVGKLLKHGFDDFRERAGRGVRVEPEAPGMLLEWMPRSDGGWLGLVTYELITTDEKWSRSVTHYVPAHLIRRRGMTRREQLRDERRTHG</sequence>
<protein>
    <submittedName>
        <fullName evidence="1">Uncharacterized protein</fullName>
    </submittedName>
</protein>
<evidence type="ECO:0000313" key="1">
    <source>
        <dbReference type="EMBL" id="KAA9165799.1"/>
    </source>
</evidence>
<accession>A0A5N0VHH5</accession>
<proteinExistence type="predicted"/>
<name>A0A5N0VHH5_9PSEU</name>
<dbReference type="AlphaFoldDB" id="A0A5N0VHH5"/>
<dbReference type="Proteomes" id="UP000319769">
    <property type="component" value="Unassembled WGS sequence"/>
</dbReference>